<comment type="caution">
    <text evidence="5">The sequence shown here is derived from an EMBL/GenBank/DDBJ whole genome shotgun (WGS) entry which is preliminary data.</text>
</comment>
<dbReference type="GO" id="GO:0004386">
    <property type="term" value="F:helicase activity"/>
    <property type="evidence" value="ECO:0007669"/>
    <property type="project" value="UniProtKB-KW"/>
</dbReference>
<keyword evidence="4" id="KW-0067">ATP-binding</keyword>
<dbReference type="Proteomes" id="UP000323000">
    <property type="component" value="Chromosome 2"/>
</dbReference>
<evidence type="ECO:0000313" key="5">
    <source>
        <dbReference type="EMBL" id="TXG70208.1"/>
    </source>
</evidence>
<keyword evidence="6" id="KW-1185">Reference proteome</keyword>
<dbReference type="InterPro" id="IPR027417">
    <property type="entry name" value="P-loop_NTPase"/>
</dbReference>
<sequence>MFYIVKSCFSQGELQLIIGSMSFGSSEVLVERKENLGKDFKILDEVFKLVEQNVDLKAKTVAMEPPKEIIKSELFVHQKEGLGLFTDNMGLGKTLTFLSLIALDKCTTFKNYSVGRNSSYLNMVEEINEIDDGLISLSTNKRKKCRVSERGTRMRKQYKTEDTHVEGNLKGKLVEKHNVPGMLKTFMYYGNNTTTDFEEIRKYDVVLTTYSTLNMDSRS</sequence>
<dbReference type="GO" id="GO:0005524">
    <property type="term" value="F:ATP binding"/>
    <property type="evidence" value="ECO:0007669"/>
    <property type="project" value="UniProtKB-KW"/>
</dbReference>
<dbReference type="GO" id="GO:0008094">
    <property type="term" value="F:ATP-dependent activity, acting on DNA"/>
    <property type="evidence" value="ECO:0007669"/>
    <property type="project" value="TreeGrafter"/>
</dbReference>
<evidence type="ECO:0000256" key="2">
    <source>
        <dbReference type="ARBA" id="ARBA00022801"/>
    </source>
</evidence>
<evidence type="ECO:0000256" key="4">
    <source>
        <dbReference type="ARBA" id="ARBA00022840"/>
    </source>
</evidence>
<name>A0A5C7IM64_9ROSI</name>
<dbReference type="Gene3D" id="3.40.50.10810">
    <property type="entry name" value="Tandem AAA-ATPase domain"/>
    <property type="match status" value="1"/>
</dbReference>
<dbReference type="EMBL" id="VAHF01000002">
    <property type="protein sequence ID" value="TXG70208.1"/>
    <property type="molecule type" value="Genomic_DNA"/>
</dbReference>
<dbReference type="OrthoDB" id="1735757at2759"/>
<proteinExistence type="predicted"/>
<keyword evidence="2" id="KW-0378">Hydrolase</keyword>
<organism evidence="5 6">
    <name type="scientific">Acer yangbiense</name>
    <dbReference type="NCBI Taxonomy" id="1000413"/>
    <lineage>
        <taxon>Eukaryota</taxon>
        <taxon>Viridiplantae</taxon>
        <taxon>Streptophyta</taxon>
        <taxon>Embryophyta</taxon>
        <taxon>Tracheophyta</taxon>
        <taxon>Spermatophyta</taxon>
        <taxon>Magnoliopsida</taxon>
        <taxon>eudicotyledons</taxon>
        <taxon>Gunneridae</taxon>
        <taxon>Pentapetalae</taxon>
        <taxon>rosids</taxon>
        <taxon>malvids</taxon>
        <taxon>Sapindales</taxon>
        <taxon>Sapindaceae</taxon>
        <taxon>Hippocastanoideae</taxon>
        <taxon>Acereae</taxon>
        <taxon>Acer</taxon>
    </lineage>
</organism>
<keyword evidence="1" id="KW-0547">Nucleotide-binding</keyword>
<dbReference type="PANTHER" id="PTHR45626">
    <property type="entry name" value="TRANSCRIPTION TERMINATION FACTOR 2-RELATED"/>
    <property type="match status" value="1"/>
</dbReference>
<dbReference type="GO" id="GO:0006281">
    <property type="term" value="P:DNA repair"/>
    <property type="evidence" value="ECO:0007669"/>
    <property type="project" value="TreeGrafter"/>
</dbReference>
<dbReference type="InterPro" id="IPR038718">
    <property type="entry name" value="SNF2-like_sf"/>
</dbReference>
<dbReference type="PANTHER" id="PTHR45626:SF17">
    <property type="entry name" value="HELICASE-LIKE TRANSCRIPTION FACTOR"/>
    <property type="match status" value="1"/>
</dbReference>
<evidence type="ECO:0000256" key="1">
    <source>
        <dbReference type="ARBA" id="ARBA00022741"/>
    </source>
</evidence>
<gene>
    <name evidence="5" type="ORF">EZV62_005143</name>
</gene>
<evidence type="ECO:0000256" key="3">
    <source>
        <dbReference type="ARBA" id="ARBA00022806"/>
    </source>
</evidence>
<reference evidence="6" key="1">
    <citation type="journal article" date="2019" name="Gigascience">
        <title>De novo genome assembly of the endangered Acer yangbiense, a plant species with extremely small populations endemic to Yunnan Province, China.</title>
        <authorList>
            <person name="Yang J."/>
            <person name="Wariss H.M."/>
            <person name="Tao L."/>
            <person name="Zhang R."/>
            <person name="Yun Q."/>
            <person name="Hollingsworth P."/>
            <person name="Dao Z."/>
            <person name="Luo G."/>
            <person name="Guo H."/>
            <person name="Ma Y."/>
            <person name="Sun W."/>
        </authorList>
    </citation>
    <scope>NUCLEOTIDE SEQUENCE [LARGE SCALE GENOMIC DNA]</scope>
    <source>
        <strain evidence="6">cv. Malutang</strain>
    </source>
</reference>
<dbReference type="AlphaFoldDB" id="A0A5C7IM64"/>
<protein>
    <submittedName>
        <fullName evidence="5">Uncharacterized protein</fullName>
    </submittedName>
</protein>
<dbReference type="GO" id="GO:0016787">
    <property type="term" value="F:hydrolase activity"/>
    <property type="evidence" value="ECO:0007669"/>
    <property type="project" value="UniProtKB-KW"/>
</dbReference>
<keyword evidence="3" id="KW-0347">Helicase</keyword>
<accession>A0A5C7IM64</accession>
<dbReference type="SUPFAM" id="SSF52540">
    <property type="entry name" value="P-loop containing nucleoside triphosphate hydrolases"/>
    <property type="match status" value="1"/>
</dbReference>
<evidence type="ECO:0000313" key="6">
    <source>
        <dbReference type="Proteomes" id="UP000323000"/>
    </source>
</evidence>
<dbReference type="GO" id="GO:0005634">
    <property type="term" value="C:nucleus"/>
    <property type="evidence" value="ECO:0007669"/>
    <property type="project" value="TreeGrafter"/>
</dbReference>
<dbReference type="InterPro" id="IPR050628">
    <property type="entry name" value="SNF2_RAD54_helicase_TF"/>
</dbReference>